<evidence type="ECO:0000313" key="3">
    <source>
        <dbReference type="Proteomes" id="UP000676194"/>
    </source>
</evidence>
<dbReference type="CDD" id="cd01288">
    <property type="entry name" value="FabZ"/>
    <property type="match status" value="1"/>
</dbReference>
<accession>A0A8E6EUE1</accession>
<dbReference type="PANTHER" id="PTHR30272:SF1">
    <property type="entry name" value="3-HYDROXYACYL-[ACYL-CARRIER-PROTEIN] DEHYDRATASE"/>
    <property type="match status" value="1"/>
</dbReference>
<gene>
    <name evidence="2" type="ORF">KIH39_20845</name>
</gene>
<dbReference type="KEGG" id="tsph:KIH39_20845"/>
<proteinExistence type="predicted"/>
<dbReference type="GO" id="GO:0016829">
    <property type="term" value="F:lyase activity"/>
    <property type="evidence" value="ECO:0007669"/>
    <property type="project" value="UniProtKB-KW"/>
</dbReference>
<dbReference type="EMBL" id="CP074694">
    <property type="protein sequence ID" value="QVL31270.1"/>
    <property type="molecule type" value="Genomic_DNA"/>
</dbReference>
<name>A0A8E6EUE1_9BACT</name>
<reference evidence="2" key="1">
    <citation type="submission" date="2021-05" db="EMBL/GenBank/DDBJ databases">
        <title>Complete genome sequence of the cellulolytic planctomycete Telmatocola sphagniphila SP2T and characterization of the first cellulase from planctomycetes.</title>
        <authorList>
            <person name="Rakitin A.L."/>
            <person name="Beletsky A.V."/>
            <person name="Naumoff D.G."/>
            <person name="Kulichevskaya I.S."/>
            <person name="Mardanov A.V."/>
            <person name="Ravin N.V."/>
            <person name="Dedysh S.N."/>
        </authorList>
    </citation>
    <scope>NUCLEOTIDE SEQUENCE</scope>
    <source>
        <strain evidence="2">SP2T</strain>
    </source>
</reference>
<dbReference type="AlphaFoldDB" id="A0A8E6EUE1"/>
<dbReference type="Gene3D" id="3.10.129.10">
    <property type="entry name" value="Hotdog Thioesterase"/>
    <property type="match status" value="1"/>
</dbReference>
<keyword evidence="3" id="KW-1185">Reference proteome</keyword>
<dbReference type="Proteomes" id="UP000676194">
    <property type="component" value="Chromosome"/>
</dbReference>
<organism evidence="2 3">
    <name type="scientific">Telmatocola sphagniphila</name>
    <dbReference type="NCBI Taxonomy" id="1123043"/>
    <lineage>
        <taxon>Bacteria</taxon>
        <taxon>Pseudomonadati</taxon>
        <taxon>Planctomycetota</taxon>
        <taxon>Planctomycetia</taxon>
        <taxon>Gemmatales</taxon>
        <taxon>Gemmataceae</taxon>
    </lineage>
</organism>
<dbReference type="SUPFAM" id="SSF54637">
    <property type="entry name" value="Thioesterase/thiol ester dehydrase-isomerase"/>
    <property type="match status" value="1"/>
</dbReference>
<dbReference type="InterPro" id="IPR029069">
    <property type="entry name" value="HotDog_dom_sf"/>
</dbReference>
<sequence>MRWVWIDRFVEFQSRQRAVAVKNLSMAEEFFDEHFPGYPVMPAALFLEGLAQTGGILVGEANDFKEKVVLAKIPTAKFHREVFPGEQLTYTTEVLILREEGASVRGTIHAGAELVAEAEIFFAHLDQARSKQMFGDSNFVFTGELKNLLGLARLAANGSSNTEEGAKA</sequence>
<protein>
    <submittedName>
        <fullName evidence="2">Beta-hydroxyacyl-ACP dehydratase</fullName>
    </submittedName>
</protein>
<dbReference type="InterPro" id="IPR013114">
    <property type="entry name" value="FabA_FabZ"/>
</dbReference>
<evidence type="ECO:0000313" key="2">
    <source>
        <dbReference type="EMBL" id="QVL31270.1"/>
    </source>
</evidence>
<keyword evidence="1" id="KW-0456">Lyase</keyword>
<dbReference type="Pfam" id="PF07977">
    <property type="entry name" value="FabA"/>
    <property type="match status" value="1"/>
</dbReference>
<evidence type="ECO:0000256" key="1">
    <source>
        <dbReference type="ARBA" id="ARBA00023239"/>
    </source>
</evidence>
<dbReference type="RefSeq" id="WP_213495151.1">
    <property type="nucleotide sequence ID" value="NZ_CP074694.1"/>
</dbReference>
<dbReference type="PANTHER" id="PTHR30272">
    <property type="entry name" value="3-HYDROXYACYL-[ACYL-CARRIER-PROTEIN] DEHYDRATASE"/>
    <property type="match status" value="1"/>
</dbReference>